<feature type="non-terminal residue" evidence="1">
    <location>
        <position position="1"/>
    </location>
</feature>
<gene>
    <name evidence="1" type="primary">ORF40094</name>
</gene>
<dbReference type="AlphaFoldDB" id="A0A0B6YYV7"/>
<organism evidence="1">
    <name type="scientific">Arion vulgaris</name>
    <dbReference type="NCBI Taxonomy" id="1028688"/>
    <lineage>
        <taxon>Eukaryota</taxon>
        <taxon>Metazoa</taxon>
        <taxon>Spiralia</taxon>
        <taxon>Lophotrochozoa</taxon>
        <taxon>Mollusca</taxon>
        <taxon>Gastropoda</taxon>
        <taxon>Heterobranchia</taxon>
        <taxon>Euthyneura</taxon>
        <taxon>Panpulmonata</taxon>
        <taxon>Eupulmonata</taxon>
        <taxon>Stylommatophora</taxon>
        <taxon>Helicina</taxon>
        <taxon>Arionoidea</taxon>
        <taxon>Arionidae</taxon>
        <taxon>Arion</taxon>
    </lineage>
</organism>
<evidence type="ECO:0000313" key="1">
    <source>
        <dbReference type="EMBL" id="CEK60685.1"/>
    </source>
</evidence>
<proteinExistence type="predicted"/>
<accession>A0A0B6YYV7</accession>
<name>A0A0B6YYV7_9EUPU</name>
<reference evidence="1" key="1">
    <citation type="submission" date="2014-12" db="EMBL/GenBank/DDBJ databases">
        <title>Insight into the proteome of Arion vulgaris.</title>
        <authorList>
            <person name="Aradska J."/>
            <person name="Bulat T."/>
            <person name="Smidak R."/>
            <person name="Sarate P."/>
            <person name="Gangsoo J."/>
            <person name="Sialana F."/>
            <person name="Bilban M."/>
            <person name="Lubec G."/>
        </authorList>
    </citation>
    <scope>NUCLEOTIDE SEQUENCE</scope>
    <source>
        <tissue evidence="1">Skin</tissue>
    </source>
</reference>
<sequence length="57" mass="6208">GKAIGSKGDRRDGDQSPIGHCVQILKATCVMLTNHRLCADIKGNLRVVDQSPIVCRY</sequence>
<protein>
    <submittedName>
        <fullName evidence="1">Uncharacterized protein</fullName>
    </submittedName>
</protein>
<dbReference type="EMBL" id="HACG01013820">
    <property type="protein sequence ID" value="CEK60685.1"/>
    <property type="molecule type" value="Transcribed_RNA"/>
</dbReference>